<organism evidence="1 2">
    <name type="scientific">Isoptericola jiangsuensis</name>
    <dbReference type="NCBI Taxonomy" id="548579"/>
    <lineage>
        <taxon>Bacteria</taxon>
        <taxon>Bacillati</taxon>
        <taxon>Actinomycetota</taxon>
        <taxon>Actinomycetes</taxon>
        <taxon>Micrococcales</taxon>
        <taxon>Promicromonosporaceae</taxon>
        <taxon>Isoptericola</taxon>
    </lineage>
</organism>
<sequence length="978" mass="105697">MTVIDAMRRGQTAIVLGAGVSAALTDNDDNASWAGLLAGGIQILRDQGNQDDVINAELAELYLEESLADANSLIGAADALSESFATGSPARHKWLAGSIGKLQIANEELANALREFGGPIVTTNYDTLLEQATGRSTVTLLDIYSGSSRQLGGETVLHLHGVWDRADTAVLSSSDYDAVIENVQAQALQKAIATTNTLVLMGFGGGSKDPNLSRVLTWISKIFSDPSSTHYRVCKASEYKDAVVEHFHHNVQVEKYGDEYVHFTPFVKKLVAASNEAVVASTLEQAQNHLVSELRSRALHIADASNLSAAPSELVVIEPAFNLMQRSDQTVDLADGDDSKNGSNRRISGSSIVDDERFTVIAGDAQYGLTTALNWLLLDTSRRFGLTPIIVDASFANNRDFSVQRRIAKEAKSVGYDVKKNGFKGLAIAVDNINPEHSAFSKIVAGLATIDAGRMFLGCRTGSEHQLLSAFNSRELVVRYVGPLGSKDIIRYAKAAAPEAWEPVAKAVMDAVRNERLPRNPFTIAQLVAIMVRGGSVSSIGSTTRLLEKYLDILLGRFESADEARSDHLEECLIRLSRELFQANTAGMAEVEAASLIDACLQDIDSDISPIDAVVELLDRRLLVRNESGVVFAQTSYLWFFAAKSAEIDSTVRERVLERPLYYGGILCHYAGLVRRDSEPLRVCKEILGPSTLVPEINPILIARSSSATVGSTSARHRDDPNRAGGEDGAEADLFDIFDTSEVEPFPSIDERSMTEEDLLARGVEVASIVLRNSTLVSDLTLKRELLRAIMVGCSQLSVKLHQSDGFRELLGRALEEVLGDAPTTSGVDDALDRACGFVFVGGVSHGLASGALANPAREFLDSEVAVGFEKDLLAAGAAILILLSDNDAGFDDALGVVLRLKNTSLMQDVVSNLLAHRYYSERSESKANALSNVLVRLYEASRSFDNAAQRKSLAAAFRQDLAGRRTMRVRAPLHLAG</sequence>
<reference evidence="1 2" key="1">
    <citation type="submission" date="2017-10" db="EMBL/GenBank/DDBJ databases">
        <title>Sequencing the genomes of 1000 actinobacteria strains.</title>
        <authorList>
            <person name="Klenk H.-P."/>
        </authorList>
    </citation>
    <scope>NUCLEOTIDE SEQUENCE [LARGE SCALE GENOMIC DNA]</scope>
    <source>
        <strain evidence="1 2">DSM 21863</strain>
    </source>
</reference>
<proteinExistence type="predicted"/>
<evidence type="ECO:0000313" key="2">
    <source>
        <dbReference type="Proteomes" id="UP000224130"/>
    </source>
</evidence>
<name>A0A2A9EXR8_9MICO</name>
<dbReference type="EMBL" id="PDJJ01000001">
    <property type="protein sequence ID" value="PFG43060.1"/>
    <property type="molecule type" value="Genomic_DNA"/>
</dbReference>
<protein>
    <submittedName>
        <fullName evidence="1">SIR2-like protein</fullName>
    </submittedName>
</protein>
<gene>
    <name evidence="1" type="ORF">ATJ88_1742</name>
</gene>
<dbReference type="AlphaFoldDB" id="A0A2A9EXR8"/>
<dbReference type="Proteomes" id="UP000224130">
    <property type="component" value="Unassembled WGS sequence"/>
</dbReference>
<accession>A0A2A9EXR8</accession>
<dbReference type="Pfam" id="PF13289">
    <property type="entry name" value="SIR2_2"/>
    <property type="match status" value="1"/>
</dbReference>
<comment type="caution">
    <text evidence="1">The sequence shown here is derived from an EMBL/GenBank/DDBJ whole genome shotgun (WGS) entry which is preliminary data.</text>
</comment>
<evidence type="ECO:0000313" key="1">
    <source>
        <dbReference type="EMBL" id="PFG43060.1"/>
    </source>
</evidence>
<keyword evidence="2" id="KW-1185">Reference proteome</keyword>